<keyword evidence="4" id="KW-1185">Reference proteome</keyword>
<evidence type="ECO:0000256" key="1">
    <source>
        <dbReference type="ARBA" id="ARBA00009981"/>
    </source>
</evidence>
<evidence type="ECO:0000256" key="2">
    <source>
        <dbReference type="RuleBase" id="RU362080"/>
    </source>
</evidence>
<dbReference type="PANTHER" id="PTHR33713">
    <property type="entry name" value="ANTITOXIN YAFN-RELATED"/>
    <property type="match status" value="1"/>
</dbReference>
<sequence length="100" mass="11305">MYMTVLSLADARASLSRIVKSASTTHERFEVTRNGRRVAVLLGADDYDALLETIDILSNPREIELIYEGITDFNTDNVSSPRKFVRLSLLECDFLHESNP</sequence>
<organism evidence="3 4">
    <name type="scientific">Leucobacter coleopterorum</name>
    <dbReference type="NCBI Taxonomy" id="2714933"/>
    <lineage>
        <taxon>Bacteria</taxon>
        <taxon>Bacillati</taxon>
        <taxon>Actinomycetota</taxon>
        <taxon>Actinomycetes</taxon>
        <taxon>Micrococcales</taxon>
        <taxon>Microbacteriaceae</taxon>
        <taxon>Leucobacter</taxon>
    </lineage>
</organism>
<dbReference type="InterPro" id="IPR051405">
    <property type="entry name" value="phD/YefM_antitoxin"/>
</dbReference>
<dbReference type="Proteomes" id="UP000503441">
    <property type="component" value="Chromosome"/>
</dbReference>
<comment type="function">
    <text evidence="2">Antitoxin component of a type II toxin-antitoxin (TA) system.</text>
</comment>
<dbReference type="SUPFAM" id="SSF143120">
    <property type="entry name" value="YefM-like"/>
    <property type="match status" value="1"/>
</dbReference>
<evidence type="ECO:0000313" key="4">
    <source>
        <dbReference type="Proteomes" id="UP000503441"/>
    </source>
</evidence>
<gene>
    <name evidence="3" type="ORF">G7066_08115</name>
</gene>
<proteinExistence type="inferred from homology"/>
<dbReference type="PANTHER" id="PTHR33713:SF10">
    <property type="entry name" value="ANTITOXIN YAFN"/>
    <property type="match status" value="1"/>
</dbReference>
<name>A0ABX6K039_9MICO</name>
<dbReference type="InterPro" id="IPR006442">
    <property type="entry name" value="Antitoxin_Phd/YefM"/>
</dbReference>
<dbReference type="NCBIfam" id="TIGR01552">
    <property type="entry name" value="phd_fam"/>
    <property type="match status" value="1"/>
</dbReference>
<dbReference type="EMBL" id="CP049933">
    <property type="protein sequence ID" value="QIM18592.1"/>
    <property type="molecule type" value="Genomic_DNA"/>
</dbReference>
<accession>A0ABX6K039</accession>
<dbReference type="Pfam" id="PF02604">
    <property type="entry name" value="PhdYeFM_antitox"/>
    <property type="match status" value="1"/>
</dbReference>
<evidence type="ECO:0000313" key="3">
    <source>
        <dbReference type="EMBL" id="QIM18592.1"/>
    </source>
</evidence>
<comment type="similarity">
    <text evidence="1 2">Belongs to the phD/YefM antitoxin family.</text>
</comment>
<dbReference type="InterPro" id="IPR036165">
    <property type="entry name" value="YefM-like_sf"/>
</dbReference>
<protein>
    <recommendedName>
        <fullName evidence="2">Antitoxin</fullName>
    </recommendedName>
</protein>
<reference evidence="3 4" key="1">
    <citation type="submission" date="2020-03" db="EMBL/GenBank/DDBJ databases">
        <title>Leucobacter sp. nov., isolated from beetles.</title>
        <authorList>
            <person name="Hyun D.-W."/>
            <person name="Bae J.-W."/>
        </authorList>
    </citation>
    <scope>NUCLEOTIDE SEQUENCE [LARGE SCALE GENOMIC DNA]</scope>
    <source>
        <strain evidence="3 4">HDW9A</strain>
    </source>
</reference>
<dbReference type="Gene3D" id="3.40.1620.10">
    <property type="entry name" value="YefM-like domain"/>
    <property type="match status" value="1"/>
</dbReference>